<dbReference type="Proteomes" id="UP000410492">
    <property type="component" value="Unassembled WGS sequence"/>
</dbReference>
<dbReference type="PANTHER" id="PTHR37162:SF1">
    <property type="entry name" value="BED-TYPE DOMAIN-CONTAINING PROTEIN"/>
    <property type="match status" value="1"/>
</dbReference>
<dbReference type="AlphaFoldDB" id="A0A653BNL8"/>
<evidence type="ECO:0000313" key="1">
    <source>
        <dbReference type="EMBL" id="VEN36915.1"/>
    </source>
</evidence>
<name>A0A653BNL8_CALMS</name>
<sequence length="152" mass="16956">MFSEKTKELSVEMKAKEASLRMAAFISENNLSFKLMEHLPNSMRSCSSDSDIAKQIQCGPTKIKSVITNVTGESERQRIIDLMKNSKFSIIADESIDCSCVKNLALIAGINCSNEQMKDYFLALIPVQEATGLALFDHIKIELVLHQTVQII</sequence>
<keyword evidence="2" id="KW-1185">Reference proteome</keyword>
<gene>
    <name evidence="1" type="ORF">CALMAC_LOCUS2343</name>
</gene>
<evidence type="ECO:0008006" key="3">
    <source>
        <dbReference type="Google" id="ProtNLM"/>
    </source>
</evidence>
<dbReference type="EMBL" id="CAACVG010002795">
    <property type="protein sequence ID" value="VEN36915.1"/>
    <property type="molecule type" value="Genomic_DNA"/>
</dbReference>
<dbReference type="OrthoDB" id="6772367at2759"/>
<reference evidence="1 2" key="1">
    <citation type="submission" date="2019-01" db="EMBL/GenBank/DDBJ databases">
        <authorList>
            <person name="Sayadi A."/>
        </authorList>
    </citation>
    <scope>NUCLEOTIDE SEQUENCE [LARGE SCALE GENOMIC DNA]</scope>
</reference>
<protein>
    <recommendedName>
        <fullName evidence="3">DUF4371 domain-containing protein</fullName>
    </recommendedName>
</protein>
<organism evidence="1 2">
    <name type="scientific">Callosobruchus maculatus</name>
    <name type="common">Southern cowpea weevil</name>
    <name type="synonym">Pulse bruchid</name>
    <dbReference type="NCBI Taxonomy" id="64391"/>
    <lineage>
        <taxon>Eukaryota</taxon>
        <taxon>Metazoa</taxon>
        <taxon>Ecdysozoa</taxon>
        <taxon>Arthropoda</taxon>
        <taxon>Hexapoda</taxon>
        <taxon>Insecta</taxon>
        <taxon>Pterygota</taxon>
        <taxon>Neoptera</taxon>
        <taxon>Endopterygota</taxon>
        <taxon>Coleoptera</taxon>
        <taxon>Polyphaga</taxon>
        <taxon>Cucujiformia</taxon>
        <taxon>Chrysomeloidea</taxon>
        <taxon>Chrysomelidae</taxon>
        <taxon>Bruchinae</taxon>
        <taxon>Bruchini</taxon>
        <taxon>Callosobruchus</taxon>
    </lineage>
</organism>
<evidence type="ECO:0000313" key="2">
    <source>
        <dbReference type="Proteomes" id="UP000410492"/>
    </source>
</evidence>
<accession>A0A653BNL8</accession>
<proteinExistence type="predicted"/>
<dbReference type="PANTHER" id="PTHR37162">
    <property type="entry name" value="HAT FAMILY DIMERISATION DOMAINCONTAINING PROTEIN-RELATED"/>
    <property type="match status" value="1"/>
</dbReference>